<evidence type="ECO:0000256" key="6">
    <source>
        <dbReference type="ARBA" id="ARBA00022989"/>
    </source>
</evidence>
<evidence type="ECO:0000256" key="9">
    <source>
        <dbReference type="PROSITE-ProRule" id="PRU00703"/>
    </source>
</evidence>
<dbReference type="InterPro" id="IPR046342">
    <property type="entry name" value="CBS_dom_sf"/>
</dbReference>
<keyword evidence="4 10" id="KW-0812">Transmembrane</keyword>
<keyword evidence="15" id="KW-1185">Reference proteome</keyword>
<dbReference type="InterPro" id="IPR044751">
    <property type="entry name" value="Ion_transp-like_CBS"/>
</dbReference>
<keyword evidence="5" id="KW-0677">Repeat</keyword>
<dbReference type="Proteomes" id="UP000050417">
    <property type="component" value="Unassembled WGS sequence"/>
</dbReference>
<accession>A0A0P6WN12</accession>
<evidence type="ECO:0000256" key="11">
    <source>
        <dbReference type="SAM" id="Phobius"/>
    </source>
</evidence>
<dbReference type="InterPro" id="IPR051676">
    <property type="entry name" value="UPF0053_domain"/>
</dbReference>
<dbReference type="Pfam" id="PF03471">
    <property type="entry name" value="CorC_HlyC"/>
    <property type="match status" value="1"/>
</dbReference>
<name>A0A0P6WN12_9CHLR</name>
<dbReference type="STRING" id="1134406.ADN00_16935"/>
<dbReference type="Gene3D" id="3.10.580.10">
    <property type="entry name" value="CBS-domain"/>
    <property type="match status" value="1"/>
</dbReference>
<evidence type="ECO:0000256" key="5">
    <source>
        <dbReference type="ARBA" id="ARBA00022737"/>
    </source>
</evidence>
<feature type="transmembrane region" description="Helical" evidence="11">
    <location>
        <begin position="104"/>
        <end position="124"/>
    </location>
</feature>
<dbReference type="PROSITE" id="PS51846">
    <property type="entry name" value="CNNM"/>
    <property type="match status" value="1"/>
</dbReference>
<dbReference type="Pfam" id="PF01595">
    <property type="entry name" value="CNNM"/>
    <property type="match status" value="1"/>
</dbReference>
<dbReference type="PANTHER" id="PTHR43099">
    <property type="entry name" value="UPF0053 PROTEIN YRKA"/>
    <property type="match status" value="1"/>
</dbReference>
<dbReference type="InterPro" id="IPR036318">
    <property type="entry name" value="FAD-bd_PCMH-like_sf"/>
</dbReference>
<dbReference type="SUPFAM" id="SSF54631">
    <property type="entry name" value="CBS-domain pair"/>
    <property type="match status" value="1"/>
</dbReference>
<comment type="subcellular location">
    <subcellularLocation>
        <location evidence="1">Cell membrane</location>
        <topology evidence="1">Multi-pass membrane protein</topology>
    </subcellularLocation>
</comment>
<dbReference type="InterPro" id="IPR002550">
    <property type="entry name" value="CNNM"/>
</dbReference>
<keyword evidence="8 10" id="KW-0472">Membrane</keyword>
<evidence type="ECO:0000259" key="12">
    <source>
        <dbReference type="PROSITE" id="PS51371"/>
    </source>
</evidence>
<dbReference type="Gene3D" id="3.30.465.10">
    <property type="match status" value="1"/>
</dbReference>
<dbReference type="InterPro" id="IPR016169">
    <property type="entry name" value="FAD-bd_PCMH_sub2"/>
</dbReference>
<comment type="similarity">
    <text evidence="2">Belongs to the UPF0053 family.</text>
</comment>
<evidence type="ECO:0000259" key="13">
    <source>
        <dbReference type="PROSITE" id="PS51846"/>
    </source>
</evidence>
<evidence type="ECO:0000256" key="7">
    <source>
        <dbReference type="ARBA" id="ARBA00023122"/>
    </source>
</evidence>
<evidence type="ECO:0000256" key="3">
    <source>
        <dbReference type="ARBA" id="ARBA00022475"/>
    </source>
</evidence>
<dbReference type="RefSeq" id="WP_075064234.1">
    <property type="nucleotide sequence ID" value="NZ_LGCL01000041.1"/>
</dbReference>
<dbReference type="SMART" id="SM00116">
    <property type="entry name" value="CBS"/>
    <property type="match status" value="2"/>
</dbReference>
<evidence type="ECO:0000256" key="8">
    <source>
        <dbReference type="ARBA" id="ARBA00023136"/>
    </source>
</evidence>
<dbReference type="PANTHER" id="PTHR43099:SF2">
    <property type="entry name" value="UPF0053 PROTEIN YRKA"/>
    <property type="match status" value="1"/>
</dbReference>
<evidence type="ECO:0000313" key="14">
    <source>
        <dbReference type="EMBL" id="KPL71387.1"/>
    </source>
</evidence>
<dbReference type="InterPro" id="IPR000644">
    <property type="entry name" value="CBS_dom"/>
</dbReference>
<reference evidence="14 15" key="1">
    <citation type="submission" date="2015-07" db="EMBL/GenBank/DDBJ databases">
        <title>Genome sequence of Ornatilinea apprima DSM 23815.</title>
        <authorList>
            <person name="Hemp J."/>
            <person name="Ward L.M."/>
            <person name="Pace L.A."/>
            <person name="Fischer W.W."/>
        </authorList>
    </citation>
    <scope>NUCLEOTIDE SEQUENCE [LARGE SCALE GENOMIC DNA]</scope>
    <source>
        <strain evidence="14 15">P3M-1</strain>
    </source>
</reference>
<keyword evidence="6 10" id="KW-1133">Transmembrane helix</keyword>
<dbReference type="Pfam" id="PF00571">
    <property type="entry name" value="CBS"/>
    <property type="match status" value="2"/>
</dbReference>
<organism evidence="14 15">
    <name type="scientific">Ornatilinea apprima</name>
    <dbReference type="NCBI Taxonomy" id="1134406"/>
    <lineage>
        <taxon>Bacteria</taxon>
        <taxon>Bacillati</taxon>
        <taxon>Chloroflexota</taxon>
        <taxon>Anaerolineae</taxon>
        <taxon>Anaerolineales</taxon>
        <taxon>Anaerolineaceae</taxon>
        <taxon>Ornatilinea</taxon>
    </lineage>
</organism>
<proteinExistence type="inferred from homology"/>
<evidence type="ECO:0000256" key="2">
    <source>
        <dbReference type="ARBA" id="ARBA00006337"/>
    </source>
</evidence>
<dbReference type="SUPFAM" id="SSF56176">
    <property type="entry name" value="FAD-binding/transporter-associated domain-like"/>
    <property type="match status" value="1"/>
</dbReference>
<evidence type="ECO:0000313" key="15">
    <source>
        <dbReference type="Proteomes" id="UP000050417"/>
    </source>
</evidence>
<feature type="domain" description="CNNM transmembrane" evidence="13">
    <location>
        <begin position="1"/>
        <end position="201"/>
    </location>
</feature>
<evidence type="ECO:0000256" key="4">
    <source>
        <dbReference type="ARBA" id="ARBA00022692"/>
    </source>
</evidence>
<evidence type="ECO:0008006" key="16">
    <source>
        <dbReference type="Google" id="ProtNLM"/>
    </source>
</evidence>
<keyword evidence="7 9" id="KW-0129">CBS domain</keyword>
<dbReference type="PATRIC" id="fig|1134406.4.peg.446"/>
<protein>
    <recommendedName>
        <fullName evidence="16">Hemolysin</fullName>
    </recommendedName>
</protein>
<dbReference type="SMART" id="SM01091">
    <property type="entry name" value="CorC_HlyC"/>
    <property type="match status" value="1"/>
</dbReference>
<feature type="domain" description="CBS" evidence="12">
    <location>
        <begin position="220"/>
        <end position="279"/>
    </location>
</feature>
<dbReference type="CDD" id="cd04590">
    <property type="entry name" value="CBS_pair_CorC_HlyC_assoc"/>
    <property type="match status" value="1"/>
</dbReference>
<sequence length="444" mass="48341">MNDILVQILIIAVLIVLNGIFAMSEIALVSARKIRLQQRADDGDASAAVALEMAESPNRLLSTVQVGISLVGVFSGAVGGATLAKYLAPQIARIQILAPYSEGLSLVIVVLIITYFSLVVGELIPKRLAMGNPEKIATTVARPMRTLSALTAPIVNLLSASTELGLRLLGAKPNQEPPITEEEIKVLIEQGTQSGIFIEQEQDFVESVFRLANRRVDAIMTPYTEIEWLDINDSFEENLSLLLENRFTRWPVARGGLDNVIGILNARDLLAATLQEDPVEIEPLLLPALFVPESMPALKAFEEIKANPANVALVIDEFGGLIGMVTLLDILEAIVGEIPQAGKKEDPQIVQRADGSWLLDGLLQVDELKELLDIEDLPDEDRVGYQTLGGMVMAQFGSIPAAGDVFRWQEYKFEVVDMDGRRVDKVLVTLIADEENGKIVAGTD</sequence>
<dbReference type="GO" id="GO:0050660">
    <property type="term" value="F:flavin adenine dinucleotide binding"/>
    <property type="evidence" value="ECO:0007669"/>
    <property type="project" value="InterPro"/>
</dbReference>
<feature type="domain" description="CBS" evidence="12">
    <location>
        <begin position="281"/>
        <end position="340"/>
    </location>
</feature>
<dbReference type="GO" id="GO:0005886">
    <property type="term" value="C:plasma membrane"/>
    <property type="evidence" value="ECO:0007669"/>
    <property type="project" value="UniProtKB-SubCell"/>
</dbReference>
<dbReference type="EMBL" id="LGCL01000041">
    <property type="protein sequence ID" value="KPL71387.1"/>
    <property type="molecule type" value="Genomic_DNA"/>
</dbReference>
<feature type="transmembrane region" description="Helical" evidence="11">
    <location>
        <begin position="60"/>
        <end position="84"/>
    </location>
</feature>
<evidence type="ECO:0000256" key="1">
    <source>
        <dbReference type="ARBA" id="ARBA00004651"/>
    </source>
</evidence>
<dbReference type="AlphaFoldDB" id="A0A0P6WN12"/>
<gene>
    <name evidence="14" type="ORF">ADN00_16935</name>
</gene>
<comment type="caution">
    <text evidence="14">The sequence shown here is derived from an EMBL/GenBank/DDBJ whole genome shotgun (WGS) entry which is preliminary data.</text>
</comment>
<dbReference type="InterPro" id="IPR005170">
    <property type="entry name" value="Transptr-assoc_dom"/>
</dbReference>
<keyword evidence="3" id="KW-1003">Cell membrane</keyword>
<dbReference type="OrthoDB" id="9798188at2"/>
<dbReference type="FunFam" id="3.30.465.10:FF:000023">
    <property type="entry name" value="Magnesium and cobalt transporter"/>
    <property type="match status" value="1"/>
</dbReference>
<evidence type="ECO:0000256" key="10">
    <source>
        <dbReference type="PROSITE-ProRule" id="PRU01193"/>
    </source>
</evidence>
<dbReference type="PROSITE" id="PS51371">
    <property type="entry name" value="CBS"/>
    <property type="match status" value="2"/>
</dbReference>
<feature type="transmembrane region" description="Helical" evidence="11">
    <location>
        <begin position="6"/>
        <end position="29"/>
    </location>
</feature>